<reference evidence="1 2" key="1">
    <citation type="submission" date="2021-06" db="EMBL/GenBank/DDBJ databases">
        <title>Caerostris darwini draft genome.</title>
        <authorList>
            <person name="Kono N."/>
            <person name="Arakawa K."/>
        </authorList>
    </citation>
    <scope>NUCLEOTIDE SEQUENCE [LARGE SCALE GENOMIC DNA]</scope>
</reference>
<protein>
    <submittedName>
        <fullName evidence="1">Uncharacterized protein</fullName>
    </submittedName>
</protein>
<evidence type="ECO:0000313" key="1">
    <source>
        <dbReference type="EMBL" id="GIX75170.1"/>
    </source>
</evidence>
<accession>A0AAV4MTI9</accession>
<proteinExistence type="predicted"/>
<dbReference type="AlphaFoldDB" id="A0AAV4MTI9"/>
<keyword evidence="2" id="KW-1185">Reference proteome</keyword>
<organism evidence="1 2">
    <name type="scientific">Caerostris darwini</name>
    <dbReference type="NCBI Taxonomy" id="1538125"/>
    <lineage>
        <taxon>Eukaryota</taxon>
        <taxon>Metazoa</taxon>
        <taxon>Ecdysozoa</taxon>
        <taxon>Arthropoda</taxon>
        <taxon>Chelicerata</taxon>
        <taxon>Arachnida</taxon>
        <taxon>Araneae</taxon>
        <taxon>Araneomorphae</taxon>
        <taxon>Entelegynae</taxon>
        <taxon>Araneoidea</taxon>
        <taxon>Araneidae</taxon>
        <taxon>Caerostris</taxon>
    </lineage>
</organism>
<evidence type="ECO:0000313" key="2">
    <source>
        <dbReference type="Proteomes" id="UP001054837"/>
    </source>
</evidence>
<gene>
    <name evidence="1" type="ORF">CDAR_34911</name>
</gene>
<sequence length="100" mass="11417">MKIALIIQMLPSRDIALQIGWMYVLRRETKSLINCTTNTTYFGVAPPFITTKTPHCSQRLVSCGGLFCTPLFAHPPKGHAFLEHNGWSNVCNRLCYLYWL</sequence>
<name>A0AAV4MTI9_9ARAC</name>
<dbReference type="EMBL" id="BPLQ01000806">
    <property type="protein sequence ID" value="GIX75170.1"/>
    <property type="molecule type" value="Genomic_DNA"/>
</dbReference>
<comment type="caution">
    <text evidence="1">The sequence shown here is derived from an EMBL/GenBank/DDBJ whole genome shotgun (WGS) entry which is preliminary data.</text>
</comment>
<dbReference type="Proteomes" id="UP001054837">
    <property type="component" value="Unassembled WGS sequence"/>
</dbReference>